<dbReference type="Proteomes" id="UP001283361">
    <property type="component" value="Unassembled WGS sequence"/>
</dbReference>
<reference evidence="1" key="1">
    <citation type="journal article" date="2023" name="G3 (Bethesda)">
        <title>A reference genome for the long-term kleptoplast-retaining sea slug Elysia crispata morphotype clarki.</title>
        <authorList>
            <person name="Eastman K.E."/>
            <person name="Pendleton A.L."/>
            <person name="Shaikh M.A."/>
            <person name="Suttiyut T."/>
            <person name="Ogas R."/>
            <person name="Tomko P."/>
            <person name="Gavelis G."/>
            <person name="Widhalm J.R."/>
            <person name="Wisecaver J.H."/>
        </authorList>
    </citation>
    <scope>NUCLEOTIDE SEQUENCE</scope>
    <source>
        <strain evidence="1">ECLA1</strain>
    </source>
</reference>
<name>A0AAE0Z7M0_9GAST</name>
<evidence type="ECO:0000313" key="1">
    <source>
        <dbReference type="EMBL" id="KAK3764210.1"/>
    </source>
</evidence>
<gene>
    <name evidence="1" type="ORF">RRG08_044136</name>
</gene>
<accession>A0AAE0Z7M0</accession>
<protein>
    <submittedName>
        <fullName evidence="1">Uncharacterized protein</fullName>
    </submittedName>
</protein>
<sequence>MSPPTNISLIQCCVPIIQPGEPRLISRPGPCLSQLPYHPFVSEACLLVPTAKRSSLIGLRDVYRRRARIQHAQSVARVARGGPPSNFTPLAPSPNLLQPSFQLTTTSSPATQDAESRREETCRVAKCHAWVLAGFSQMPRLYGSLAHRLPCVELKAWERSLIETMNGRNTSGKRR</sequence>
<proteinExistence type="predicted"/>
<keyword evidence="2" id="KW-1185">Reference proteome</keyword>
<comment type="caution">
    <text evidence="1">The sequence shown here is derived from an EMBL/GenBank/DDBJ whole genome shotgun (WGS) entry which is preliminary data.</text>
</comment>
<evidence type="ECO:0000313" key="2">
    <source>
        <dbReference type="Proteomes" id="UP001283361"/>
    </source>
</evidence>
<organism evidence="1 2">
    <name type="scientific">Elysia crispata</name>
    <name type="common">lettuce slug</name>
    <dbReference type="NCBI Taxonomy" id="231223"/>
    <lineage>
        <taxon>Eukaryota</taxon>
        <taxon>Metazoa</taxon>
        <taxon>Spiralia</taxon>
        <taxon>Lophotrochozoa</taxon>
        <taxon>Mollusca</taxon>
        <taxon>Gastropoda</taxon>
        <taxon>Heterobranchia</taxon>
        <taxon>Euthyneura</taxon>
        <taxon>Panpulmonata</taxon>
        <taxon>Sacoglossa</taxon>
        <taxon>Placobranchoidea</taxon>
        <taxon>Plakobranchidae</taxon>
        <taxon>Elysia</taxon>
    </lineage>
</organism>
<dbReference type="EMBL" id="JAWDGP010004466">
    <property type="protein sequence ID" value="KAK3764210.1"/>
    <property type="molecule type" value="Genomic_DNA"/>
</dbReference>
<dbReference type="AlphaFoldDB" id="A0AAE0Z7M0"/>